<dbReference type="InterPro" id="IPR019999">
    <property type="entry name" value="Anth_synth_I-like"/>
</dbReference>
<dbReference type="PANTHER" id="PTHR11236">
    <property type="entry name" value="AMINOBENZOATE/ANTHRANILATE SYNTHASE"/>
    <property type="match status" value="1"/>
</dbReference>
<protein>
    <submittedName>
        <fullName evidence="2">Anthranilate synthase component I</fullName>
    </submittedName>
</protein>
<evidence type="ECO:0000313" key="3">
    <source>
        <dbReference type="Proteomes" id="UP000239863"/>
    </source>
</evidence>
<dbReference type="Gene3D" id="3.60.120.10">
    <property type="entry name" value="Anthranilate synthase"/>
    <property type="match status" value="1"/>
</dbReference>
<dbReference type="PANTHER" id="PTHR11236:SF9">
    <property type="entry name" value="ANTHRANILATE SYNTHASE COMPONENT 1"/>
    <property type="match status" value="1"/>
</dbReference>
<accession>A0A2S6G0F5</accession>
<name>A0A2S6G0F5_9CLOT</name>
<evidence type="ECO:0000259" key="1">
    <source>
        <dbReference type="Pfam" id="PF04715"/>
    </source>
</evidence>
<dbReference type="EMBL" id="PTIS01000001">
    <property type="protein sequence ID" value="PPK49356.1"/>
    <property type="molecule type" value="Genomic_DNA"/>
</dbReference>
<dbReference type="AlphaFoldDB" id="A0A2S6G0F5"/>
<dbReference type="OrthoDB" id="9803598at2"/>
<gene>
    <name evidence="2" type="ORF">BD821_10115</name>
</gene>
<dbReference type="SUPFAM" id="SSF56322">
    <property type="entry name" value="ADC synthase"/>
    <property type="match status" value="1"/>
</dbReference>
<reference evidence="2 3" key="1">
    <citation type="submission" date="2018-02" db="EMBL/GenBank/DDBJ databases">
        <title>Genomic Encyclopedia of Archaeal and Bacterial Type Strains, Phase II (KMG-II): from individual species to whole genera.</title>
        <authorList>
            <person name="Goeker M."/>
        </authorList>
    </citation>
    <scope>NUCLEOTIDE SEQUENCE [LARGE SCALE GENOMIC DNA]</scope>
    <source>
        <strain evidence="2 3">DSM 15099</strain>
    </source>
</reference>
<comment type="caution">
    <text evidence="2">The sequence shown here is derived from an EMBL/GenBank/DDBJ whole genome shotgun (WGS) entry which is preliminary data.</text>
</comment>
<dbReference type="InterPro" id="IPR006805">
    <property type="entry name" value="Anth_synth_I_N"/>
</dbReference>
<dbReference type="Pfam" id="PF04715">
    <property type="entry name" value="Anth_synt_I_N"/>
    <property type="match status" value="1"/>
</dbReference>
<organism evidence="2 3">
    <name type="scientific">Clostridium algidicarnis DSM 15099</name>
    <dbReference type="NCBI Taxonomy" id="1121295"/>
    <lineage>
        <taxon>Bacteria</taxon>
        <taxon>Bacillati</taxon>
        <taxon>Bacillota</taxon>
        <taxon>Clostridia</taxon>
        <taxon>Eubacteriales</taxon>
        <taxon>Clostridiaceae</taxon>
        <taxon>Clostridium</taxon>
    </lineage>
</organism>
<proteinExistence type="predicted"/>
<evidence type="ECO:0000313" key="2">
    <source>
        <dbReference type="EMBL" id="PPK49356.1"/>
    </source>
</evidence>
<sequence>MYPDYEEFKRLSKEGKMVSISLEIDGDIETPISLFNKLCKEKKAFLLEGVEGGSRWGRYSYIGRNPFIEIIAYDHNITIIKDDEIINRRGDALLILQEIMDEYKMVSIEGMDNFIGGAVGFIGYDLIKNICGIENINKDSIRTPDLHLLITKDIIIYDHLKQKIKIVTNVKIENSLKEIYEQGLIKLQSIKKEIIETKVSLEKDTEATFEEIKYTSNETKENFMENVLKATEQLR</sequence>
<dbReference type="GO" id="GO:0000162">
    <property type="term" value="P:L-tryptophan biosynthetic process"/>
    <property type="evidence" value="ECO:0007669"/>
    <property type="project" value="TreeGrafter"/>
</dbReference>
<dbReference type="STRING" id="37659.GCA_000703125_00073"/>
<dbReference type="InterPro" id="IPR005801">
    <property type="entry name" value="ADC_synthase"/>
</dbReference>
<feature type="domain" description="Anthranilate synthase component I N-terminal" evidence="1">
    <location>
        <begin position="27"/>
        <end position="165"/>
    </location>
</feature>
<dbReference type="Proteomes" id="UP000239863">
    <property type="component" value="Unassembled WGS sequence"/>
</dbReference>